<reference evidence="12" key="1">
    <citation type="submission" date="2019-12" db="EMBL/GenBank/DDBJ databases">
        <authorList>
            <person name="Scholes J."/>
        </authorList>
    </citation>
    <scope>NUCLEOTIDE SEQUENCE</scope>
</reference>
<protein>
    <submittedName>
        <fullName evidence="12">Zinc finger CCCH domain-containing protein 5</fullName>
    </submittedName>
</protein>
<feature type="compositionally biased region" description="Basic and acidic residues" evidence="9">
    <location>
        <begin position="564"/>
        <end position="578"/>
    </location>
</feature>
<feature type="domain" description="C3H1-type" evidence="11">
    <location>
        <begin position="364"/>
        <end position="394"/>
    </location>
</feature>
<feature type="region of interest" description="Disordered" evidence="9">
    <location>
        <begin position="425"/>
        <end position="523"/>
    </location>
</feature>
<keyword evidence="3 8" id="KW-0863">Zinc-finger</keyword>
<dbReference type="PRINTS" id="PR01848">
    <property type="entry name" value="U2AUXFACTOR"/>
</dbReference>
<feature type="compositionally biased region" description="Low complexity" evidence="9">
    <location>
        <begin position="18"/>
        <end position="31"/>
    </location>
</feature>
<dbReference type="GO" id="GO:0008270">
    <property type="term" value="F:zinc ion binding"/>
    <property type="evidence" value="ECO:0007669"/>
    <property type="project" value="UniProtKB-KW"/>
</dbReference>
<evidence type="ECO:0000256" key="5">
    <source>
        <dbReference type="ARBA" id="ARBA00022884"/>
    </source>
</evidence>
<organism evidence="12 13">
    <name type="scientific">Striga hermonthica</name>
    <name type="common">Purple witchweed</name>
    <name type="synonym">Buchnera hermonthica</name>
    <dbReference type="NCBI Taxonomy" id="68872"/>
    <lineage>
        <taxon>Eukaryota</taxon>
        <taxon>Viridiplantae</taxon>
        <taxon>Streptophyta</taxon>
        <taxon>Embryophyta</taxon>
        <taxon>Tracheophyta</taxon>
        <taxon>Spermatophyta</taxon>
        <taxon>Magnoliopsida</taxon>
        <taxon>eudicotyledons</taxon>
        <taxon>Gunneridae</taxon>
        <taxon>Pentapetalae</taxon>
        <taxon>asterids</taxon>
        <taxon>lamiids</taxon>
        <taxon>Lamiales</taxon>
        <taxon>Orobanchaceae</taxon>
        <taxon>Buchnereae</taxon>
        <taxon>Striga</taxon>
    </lineage>
</organism>
<feature type="compositionally biased region" description="Basic residues" evidence="9">
    <location>
        <begin position="35"/>
        <end position="55"/>
    </location>
</feature>
<feature type="region of interest" description="Disordered" evidence="9">
    <location>
        <begin position="1"/>
        <end position="143"/>
    </location>
</feature>
<evidence type="ECO:0000256" key="3">
    <source>
        <dbReference type="ARBA" id="ARBA00022771"/>
    </source>
</evidence>
<keyword evidence="13" id="KW-1185">Reference proteome</keyword>
<dbReference type="SMART" id="SM00361">
    <property type="entry name" value="RRM_1"/>
    <property type="match status" value="1"/>
</dbReference>
<dbReference type="InterPro" id="IPR000504">
    <property type="entry name" value="RRM_dom"/>
</dbReference>
<dbReference type="SMART" id="SM00356">
    <property type="entry name" value="ZnF_C3H1"/>
    <property type="match status" value="2"/>
</dbReference>
<dbReference type="GO" id="GO:0089701">
    <property type="term" value="C:U2AF complex"/>
    <property type="evidence" value="ECO:0007669"/>
    <property type="project" value="InterPro"/>
</dbReference>
<evidence type="ECO:0000256" key="4">
    <source>
        <dbReference type="ARBA" id="ARBA00022833"/>
    </source>
</evidence>
<evidence type="ECO:0000256" key="9">
    <source>
        <dbReference type="SAM" id="MobiDB-lite"/>
    </source>
</evidence>
<keyword evidence="1 8" id="KW-0479">Metal-binding</keyword>
<feature type="region of interest" description="Disordered" evidence="9">
    <location>
        <begin position="545"/>
        <end position="674"/>
    </location>
</feature>
<dbReference type="PANTHER" id="PTHR12620">
    <property type="entry name" value="U2 SNRNP AUXILIARY FACTOR, SMALL SUBUNIT"/>
    <property type="match status" value="1"/>
</dbReference>
<evidence type="ECO:0000259" key="11">
    <source>
        <dbReference type="PROSITE" id="PS50103"/>
    </source>
</evidence>
<feature type="region of interest" description="Disordered" evidence="9">
    <location>
        <begin position="177"/>
        <end position="197"/>
    </location>
</feature>
<dbReference type="SUPFAM" id="SSF54928">
    <property type="entry name" value="RNA-binding domain, RBD"/>
    <property type="match status" value="1"/>
</dbReference>
<feature type="zinc finger region" description="C3H1-type" evidence="8">
    <location>
        <begin position="230"/>
        <end position="258"/>
    </location>
</feature>
<feature type="compositionally biased region" description="Low complexity" evidence="9">
    <location>
        <begin position="509"/>
        <end position="521"/>
    </location>
</feature>
<evidence type="ECO:0000313" key="13">
    <source>
        <dbReference type="Proteomes" id="UP001153555"/>
    </source>
</evidence>
<keyword evidence="6" id="KW-0238">DNA-binding</keyword>
<dbReference type="FunFam" id="3.30.70.330:FF:000318">
    <property type="entry name" value="Zinc finger CCCH domain-containing protein 5"/>
    <property type="match status" value="1"/>
</dbReference>
<dbReference type="InterPro" id="IPR009145">
    <property type="entry name" value="U2AF_small"/>
</dbReference>
<evidence type="ECO:0000256" key="8">
    <source>
        <dbReference type="PROSITE-ProRule" id="PRU00723"/>
    </source>
</evidence>
<accession>A0A9N7REU6</accession>
<keyword evidence="5 7" id="KW-0694">RNA-binding</keyword>
<dbReference type="InterPro" id="IPR012677">
    <property type="entry name" value="Nucleotide-bd_a/b_plait_sf"/>
</dbReference>
<evidence type="ECO:0000256" key="6">
    <source>
        <dbReference type="ARBA" id="ARBA00023125"/>
    </source>
</evidence>
<feature type="domain" description="C3H1-type" evidence="11">
    <location>
        <begin position="230"/>
        <end position="258"/>
    </location>
</feature>
<dbReference type="Gene3D" id="3.30.70.330">
    <property type="match status" value="1"/>
</dbReference>
<dbReference type="AlphaFoldDB" id="A0A9N7REU6"/>
<dbReference type="PROSITE" id="PS50103">
    <property type="entry name" value="ZF_C3H1"/>
    <property type="match status" value="2"/>
</dbReference>
<dbReference type="InterPro" id="IPR035979">
    <property type="entry name" value="RBD_domain_sf"/>
</dbReference>
<feature type="compositionally biased region" description="Basic and acidic residues" evidence="9">
    <location>
        <begin position="639"/>
        <end position="654"/>
    </location>
</feature>
<evidence type="ECO:0000256" key="7">
    <source>
        <dbReference type="PROSITE-ProRule" id="PRU00176"/>
    </source>
</evidence>
<feature type="compositionally biased region" description="Basic and acidic residues" evidence="9">
    <location>
        <begin position="610"/>
        <end position="628"/>
    </location>
</feature>
<gene>
    <name evidence="12" type="ORF">SHERM_21676</name>
</gene>
<dbReference type="Pfam" id="PF00642">
    <property type="entry name" value="zf-CCCH"/>
    <property type="match status" value="2"/>
</dbReference>
<dbReference type="GO" id="GO:0000398">
    <property type="term" value="P:mRNA splicing, via spliceosome"/>
    <property type="evidence" value="ECO:0007669"/>
    <property type="project" value="InterPro"/>
</dbReference>
<evidence type="ECO:0000256" key="2">
    <source>
        <dbReference type="ARBA" id="ARBA00022737"/>
    </source>
</evidence>
<feature type="zinc finger region" description="C3H1-type" evidence="8">
    <location>
        <begin position="364"/>
        <end position="394"/>
    </location>
</feature>
<dbReference type="GO" id="GO:0003723">
    <property type="term" value="F:RNA binding"/>
    <property type="evidence" value="ECO:0007669"/>
    <property type="project" value="UniProtKB-UniRule"/>
</dbReference>
<evidence type="ECO:0000259" key="10">
    <source>
        <dbReference type="PROSITE" id="PS50102"/>
    </source>
</evidence>
<feature type="compositionally biased region" description="Basic and acidic residues" evidence="9">
    <location>
        <begin position="488"/>
        <end position="497"/>
    </location>
</feature>
<sequence length="695" mass="80808">MTEQLITTGEMEDDEVAEANNNDTNTNTAVARCKVAGRKERRKAVKKEKRKKKRKELAEKARREEEARLNDPEEQLRLLAEEEKEKARVERERREFEERERKILEEWERKRAEDRRAEDERGMRAEKERQFNGNQIGHENDEEENGWEYVEEGPPEIIWQGNEIIVKKKKVRVKRKDTDHQIAEEDPNRPTSNPLPPQSEVFADYKNTSVLSAQQLLENVAQETPNFGTEQDKSHCPFHLKTGACRFGSRCSRIHFYPDKSSTLLIKNMYTGPGLAWEQDEGLEYTDEEVERAYEEFYEDVHTEFLKFGEIVNFKVCKNGSSHLRGNVYVHYKALDSAVLAYQSVNGRYFAGKQVQCEFVGVTRWKVAICGEFMKSKLQTCSRGKTCNFIHCFRNPGGDYEWADWDKPAPKYWLKKMAALFGYPDESGNGKQIEQSPRLFRKSSRTSPDDADRYHSRRSRSREIGHTKSSRNYSEDYSRSSKRQRRHTTADRKHPELPDASNPKKKQQNSKNGKSGSQNGNFNRVSIHETDFDENMHFNRDKVDYGHRHSSRKTRHNNNVSTSSDDRWSDDDKRESAHTHKKQSLMADGSEESEDNNSSRRPSRRSKHSSTRDRLGRTHGEDENDSRKFGNSCGSYRSSDSRSRSRKDGVKKSECGGSKSEFGDHPEKSKRKRYYVSDCDAASDVRGRWEPNISD</sequence>
<comment type="caution">
    <text evidence="12">The sequence shown here is derived from an EMBL/GenBank/DDBJ whole genome shotgun (WGS) entry which is preliminary data.</text>
</comment>
<dbReference type="GO" id="GO:0003677">
    <property type="term" value="F:DNA binding"/>
    <property type="evidence" value="ECO:0007669"/>
    <property type="project" value="UniProtKB-KW"/>
</dbReference>
<name>A0A9N7REU6_STRHE</name>
<dbReference type="Proteomes" id="UP001153555">
    <property type="component" value="Unassembled WGS sequence"/>
</dbReference>
<dbReference type="Pfam" id="PF00076">
    <property type="entry name" value="RRM_1"/>
    <property type="match status" value="1"/>
</dbReference>
<dbReference type="PROSITE" id="PS50102">
    <property type="entry name" value="RRM"/>
    <property type="match status" value="1"/>
</dbReference>
<evidence type="ECO:0000313" key="12">
    <source>
        <dbReference type="EMBL" id="CAA0824774.1"/>
    </source>
</evidence>
<dbReference type="InterPro" id="IPR003954">
    <property type="entry name" value="RRM_euk-type"/>
</dbReference>
<dbReference type="InterPro" id="IPR000571">
    <property type="entry name" value="Znf_CCCH"/>
</dbReference>
<proteinExistence type="predicted"/>
<feature type="domain" description="RRM" evidence="10">
    <location>
        <begin position="262"/>
        <end position="362"/>
    </location>
</feature>
<feature type="compositionally biased region" description="Basic and acidic residues" evidence="9">
    <location>
        <begin position="177"/>
        <end position="188"/>
    </location>
</feature>
<keyword evidence="2" id="KW-0677">Repeat</keyword>
<feature type="compositionally biased region" description="Basic and acidic residues" evidence="9">
    <location>
        <begin position="56"/>
        <end position="130"/>
    </location>
</feature>
<dbReference type="EMBL" id="CACSLK010024787">
    <property type="protein sequence ID" value="CAA0824774.1"/>
    <property type="molecule type" value="Genomic_DNA"/>
</dbReference>
<keyword evidence="4 8" id="KW-0862">Zinc</keyword>
<evidence type="ECO:0000256" key="1">
    <source>
        <dbReference type="ARBA" id="ARBA00022723"/>
    </source>
</evidence>
<dbReference type="OrthoDB" id="423462at2759"/>